<evidence type="ECO:0000313" key="1">
    <source>
        <dbReference type="EMBL" id="MCT2587778.1"/>
    </source>
</evidence>
<name>A0ABT2JJ55_9PSEU</name>
<evidence type="ECO:0000313" key="2">
    <source>
        <dbReference type="Proteomes" id="UP001156441"/>
    </source>
</evidence>
<comment type="caution">
    <text evidence="1">The sequence shown here is derived from an EMBL/GenBank/DDBJ whole genome shotgun (WGS) entry which is preliminary data.</text>
</comment>
<organism evidence="1 2">
    <name type="scientific">Actinophytocola gossypii</name>
    <dbReference type="NCBI Taxonomy" id="2812003"/>
    <lineage>
        <taxon>Bacteria</taxon>
        <taxon>Bacillati</taxon>
        <taxon>Actinomycetota</taxon>
        <taxon>Actinomycetes</taxon>
        <taxon>Pseudonocardiales</taxon>
        <taxon>Pseudonocardiaceae</taxon>
    </lineage>
</organism>
<reference evidence="1 2" key="1">
    <citation type="submission" date="2021-02" db="EMBL/GenBank/DDBJ databases">
        <title>Actinophytocola xerophila sp. nov., isolated from soil of cotton cropping field.</title>
        <authorList>
            <person name="Huang R."/>
            <person name="Chen X."/>
            <person name="Ge X."/>
            <person name="Liu W."/>
        </authorList>
    </citation>
    <scope>NUCLEOTIDE SEQUENCE [LARGE SCALE GENOMIC DNA]</scope>
    <source>
        <strain evidence="1 2">S1-96</strain>
    </source>
</reference>
<accession>A0ABT2JJ55</accession>
<keyword evidence="2" id="KW-1185">Reference proteome</keyword>
<dbReference type="RefSeq" id="WP_260195690.1">
    <property type="nucleotide sequence ID" value="NZ_JAFFZE010000028.1"/>
</dbReference>
<dbReference type="Proteomes" id="UP001156441">
    <property type="component" value="Unassembled WGS sequence"/>
</dbReference>
<dbReference type="EMBL" id="JAFFZE010000028">
    <property type="protein sequence ID" value="MCT2587778.1"/>
    <property type="molecule type" value="Genomic_DNA"/>
</dbReference>
<gene>
    <name evidence="1" type="ORF">JT362_32150</name>
</gene>
<proteinExistence type="predicted"/>
<evidence type="ECO:0008006" key="3">
    <source>
        <dbReference type="Google" id="ProtNLM"/>
    </source>
</evidence>
<sequence>MAKEYVHEGTRSWWDGTVRTLCGLVLTDPQRRWFASSASCPACQAARKAGKR</sequence>
<protein>
    <recommendedName>
        <fullName evidence="3">Zinc-ribbon domain-containing protein</fullName>
    </recommendedName>
</protein>